<evidence type="ECO:0000256" key="1">
    <source>
        <dbReference type="SAM" id="MobiDB-lite"/>
    </source>
</evidence>
<dbReference type="AlphaFoldDB" id="A0A5B7HRU0"/>
<organism evidence="3 4">
    <name type="scientific">Portunus trituberculatus</name>
    <name type="common">Swimming crab</name>
    <name type="synonym">Neptunus trituberculatus</name>
    <dbReference type="NCBI Taxonomy" id="210409"/>
    <lineage>
        <taxon>Eukaryota</taxon>
        <taxon>Metazoa</taxon>
        <taxon>Ecdysozoa</taxon>
        <taxon>Arthropoda</taxon>
        <taxon>Crustacea</taxon>
        <taxon>Multicrustacea</taxon>
        <taxon>Malacostraca</taxon>
        <taxon>Eumalacostraca</taxon>
        <taxon>Eucarida</taxon>
        <taxon>Decapoda</taxon>
        <taxon>Pleocyemata</taxon>
        <taxon>Brachyura</taxon>
        <taxon>Eubrachyura</taxon>
        <taxon>Portunoidea</taxon>
        <taxon>Portunidae</taxon>
        <taxon>Portuninae</taxon>
        <taxon>Portunus</taxon>
    </lineage>
</organism>
<keyword evidence="2" id="KW-1133">Transmembrane helix</keyword>
<feature type="compositionally biased region" description="Pro residues" evidence="1">
    <location>
        <begin position="59"/>
        <end position="69"/>
    </location>
</feature>
<keyword evidence="2" id="KW-0472">Membrane</keyword>
<evidence type="ECO:0000256" key="2">
    <source>
        <dbReference type="SAM" id="Phobius"/>
    </source>
</evidence>
<protein>
    <submittedName>
        <fullName evidence="3">Uncharacterized protein</fullName>
    </submittedName>
</protein>
<accession>A0A5B7HRU0</accession>
<feature type="transmembrane region" description="Helical" evidence="2">
    <location>
        <begin position="130"/>
        <end position="150"/>
    </location>
</feature>
<dbReference type="Proteomes" id="UP000324222">
    <property type="component" value="Unassembled WGS sequence"/>
</dbReference>
<gene>
    <name evidence="3" type="ORF">E2C01_069544</name>
</gene>
<evidence type="ECO:0000313" key="3">
    <source>
        <dbReference type="EMBL" id="MPC75160.1"/>
    </source>
</evidence>
<proteinExistence type="predicted"/>
<comment type="caution">
    <text evidence="3">The sequence shown here is derived from an EMBL/GenBank/DDBJ whole genome shotgun (WGS) entry which is preliminary data.</text>
</comment>
<feature type="region of interest" description="Disordered" evidence="1">
    <location>
        <begin position="1"/>
        <end position="80"/>
    </location>
</feature>
<feature type="compositionally biased region" description="Basic residues" evidence="1">
    <location>
        <begin position="24"/>
        <end position="37"/>
    </location>
</feature>
<sequence length="156" mass="17249">MGPQAPCRWRRSWSPAAVTPPLSSKRKRWRRRRRRSPHFPTSSQGGGRGCPRNAGRSPTAPPRTPPPARPGNASITSRSSATLASVRHTPGAPLCLLLSTHLRPFSLFLLLLLLLLFLPLLLYLCTSVCSFYLQLPLSICLSCCVPWMSVRIHSSV</sequence>
<dbReference type="EMBL" id="VSRR010040502">
    <property type="protein sequence ID" value="MPC75160.1"/>
    <property type="molecule type" value="Genomic_DNA"/>
</dbReference>
<reference evidence="3 4" key="1">
    <citation type="submission" date="2019-05" db="EMBL/GenBank/DDBJ databases">
        <title>Another draft genome of Portunus trituberculatus and its Hox gene families provides insights of decapod evolution.</title>
        <authorList>
            <person name="Jeong J.-H."/>
            <person name="Song I."/>
            <person name="Kim S."/>
            <person name="Choi T."/>
            <person name="Kim D."/>
            <person name="Ryu S."/>
            <person name="Kim W."/>
        </authorList>
    </citation>
    <scope>NUCLEOTIDE SEQUENCE [LARGE SCALE GENOMIC DNA]</scope>
    <source>
        <tissue evidence="3">Muscle</tissue>
    </source>
</reference>
<keyword evidence="4" id="KW-1185">Reference proteome</keyword>
<name>A0A5B7HRU0_PORTR</name>
<evidence type="ECO:0000313" key="4">
    <source>
        <dbReference type="Proteomes" id="UP000324222"/>
    </source>
</evidence>
<feature type="transmembrane region" description="Helical" evidence="2">
    <location>
        <begin position="105"/>
        <end position="124"/>
    </location>
</feature>
<keyword evidence="2" id="KW-0812">Transmembrane</keyword>